<dbReference type="EMBL" id="CAJPDQ010000017">
    <property type="protein sequence ID" value="CAF9922108.1"/>
    <property type="molecule type" value="Genomic_DNA"/>
</dbReference>
<dbReference type="Pfam" id="PF20684">
    <property type="entry name" value="Fung_rhodopsin"/>
    <property type="match status" value="1"/>
</dbReference>
<feature type="transmembrane region" description="Helical" evidence="7">
    <location>
        <begin position="228"/>
        <end position="248"/>
    </location>
</feature>
<dbReference type="GO" id="GO:0016020">
    <property type="term" value="C:membrane"/>
    <property type="evidence" value="ECO:0007669"/>
    <property type="project" value="UniProtKB-SubCell"/>
</dbReference>
<dbReference type="AlphaFoldDB" id="A0A8H3FHM5"/>
<evidence type="ECO:0000256" key="7">
    <source>
        <dbReference type="SAM" id="Phobius"/>
    </source>
</evidence>
<organism evidence="9 10">
    <name type="scientific">Gomphillus americanus</name>
    <dbReference type="NCBI Taxonomy" id="1940652"/>
    <lineage>
        <taxon>Eukaryota</taxon>
        <taxon>Fungi</taxon>
        <taxon>Dikarya</taxon>
        <taxon>Ascomycota</taxon>
        <taxon>Pezizomycotina</taxon>
        <taxon>Lecanoromycetes</taxon>
        <taxon>OSLEUM clade</taxon>
        <taxon>Ostropomycetidae</taxon>
        <taxon>Ostropales</taxon>
        <taxon>Graphidaceae</taxon>
        <taxon>Gomphilloideae</taxon>
        <taxon>Gomphillus</taxon>
    </lineage>
</organism>
<evidence type="ECO:0000256" key="3">
    <source>
        <dbReference type="ARBA" id="ARBA00022989"/>
    </source>
</evidence>
<feature type="transmembrane region" description="Helical" evidence="7">
    <location>
        <begin position="63"/>
        <end position="86"/>
    </location>
</feature>
<comment type="similarity">
    <text evidence="5">Belongs to the SAT4 family.</text>
</comment>
<dbReference type="PANTHER" id="PTHR33048:SF47">
    <property type="entry name" value="INTEGRAL MEMBRANE PROTEIN-RELATED"/>
    <property type="match status" value="1"/>
</dbReference>
<evidence type="ECO:0000256" key="1">
    <source>
        <dbReference type="ARBA" id="ARBA00004141"/>
    </source>
</evidence>
<gene>
    <name evidence="9" type="ORF">GOMPHAMPRED_002496</name>
</gene>
<dbReference type="OrthoDB" id="5429740at2759"/>
<comment type="caution">
    <text evidence="9">The sequence shown here is derived from an EMBL/GenBank/DDBJ whole genome shotgun (WGS) entry which is preliminary data.</text>
</comment>
<proteinExistence type="inferred from homology"/>
<evidence type="ECO:0000256" key="6">
    <source>
        <dbReference type="SAM" id="MobiDB-lite"/>
    </source>
</evidence>
<protein>
    <recommendedName>
        <fullName evidence="8">Rhodopsin domain-containing protein</fullName>
    </recommendedName>
</protein>
<name>A0A8H3FHM5_9LECA</name>
<dbReference type="Proteomes" id="UP000664169">
    <property type="component" value="Unassembled WGS sequence"/>
</dbReference>
<reference evidence="9" key="1">
    <citation type="submission" date="2021-03" db="EMBL/GenBank/DDBJ databases">
        <authorList>
            <person name="Tagirdzhanova G."/>
        </authorList>
    </citation>
    <scope>NUCLEOTIDE SEQUENCE</scope>
</reference>
<keyword evidence="4 7" id="KW-0472">Membrane</keyword>
<keyword evidence="2 7" id="KW-0812">Transmembrane</keyword>
<evidence type="ECO:0000313" key="10">
    <source>
        <dbReference type="Proteomes" id="UP000664169"/>
    </source>
</evidence>
<feature type="region of interest" description="Disordered" evidence="6">
    <location>
        <begin position="333"/>
        <end position="356"/>
    </location>
</feature>
<evidence type="ECO:0000256" key="5">
    <source>
        <dbReference type="ARBA" id="ARBA00038359"/>
    </source>
</evidence>
<feature type="transmembrane region" description="Helical" evidence="7">
    <location>
        <begin position="197"/>
        <end position="216"/>
    </location>
</feature>
<evidence type="ECO:0000259" key="8">
    <source>
        <dbReference type="Pfam" id="PF20684"/>
    </source>
</evidence>
<comment type="subcellular location">
    <subcellularLocation>
        <location evidence="1">Membrane</location>
        <topology evidence="1">Multi-pass membrane protein</topology>
    </subcellularLocation>
</comment>
<evidence type="ECO:0000256" key="4">
    <source>
        <dbReference type="ARBA" id="ARBA00023136"/>
    </source>
</evidence>
<dbReference type="InterPro" id="IPR049326">
    <property type="entry name" value="Rhodopsin_dom_fungi"/>
</dbReference>
<feature type="transmembrane region" description="Helical" evidence="7">
    <location>
        <begin position="260"/>
        <end position="279"/>
    </location>
</feature>
<dbReference type="PANTHER" id="PTHR33048">
    <property type="entry name" value="PTH11-LIKE INTEGRAL MEMBRANE PROTEIN (AFU_ORTHOLOGUE AFUA_5G11245)"/>
    <property type="match status" value="1"/>
</dbReference>
<feature type="transmembrane region" description="Helical" evidence="7">
    <location>
        <begin position="27"/>
        <end position="51"/>
    </location>
</feature>
<feature type="domain" description="Rhodopsin" evidence="8">
    <location>
        <begin position="47"/>
        <end position="289"/>
    </location>
</feature>
<evidence type="ECO:0000313" key="9">
    <source>
        <dbReference type="EMBL" id="CAF9922108.1"/>
    </source>
</evidence>
<sequence>MSGAPSSAPPPGPPLPPGGLPPDDNRAILLLGIYWGLFPLTVVSVGLRFYVRLRIRQIGWDDWWMLGAWLLYLGSLIISTLVANAGGARHVYFIPLPTAIYVVKLTYIVQPFSIMCNAMAKTSITILLQRLMGHDAFIKKTILWTAMGIFWILCILTSIIAFTDCSPPSAHWNLTDPNAQNECWPNYVIEPINLVQGSWGAFQDFFLALFPIWILWSVQISLRKKVSIALLLSLGIFSGVSGILKTSYVPSVTNDVDKTWLVADLFLWASVESCLYIFCGSVPTLKPLWDSWTQNRSLDPTNRSARSGGHSSDGSTGARGSRFRLWHRSRGASHFSGKDVSNVSGTTDSREQPLHDTWRNNKYKIVESVHDLKQPSIDR</sequence>
<accession>A0A8H3FHM5</accession>
<keyword evidence="3 7" id="KW-1133">Transmembrane helix</keyword>
<feature type="compositionally biased region" description="Polar residues" evidence="6">
    <location>
        <begin position="300"/>
        <end position="315"/>
    </location>
</feature>
<feature type="region of interest" description="Disordered" evidence="6">
    <location>
        <begin position="300"/>
        <end position="320"/>
    </location>
</feature>
<feature type="transmembrane region" description="Helical" evidence="7">
    <location>
        <begin position="98"/>
        <end position="120"/>
    </location>
</feature>
<keyword evidence="10" id="KW-1185">Reference proteome</keyword>
<feature type="transmembrane region" description="Helical" evidence="7">
    <location>
        <begin position="141"/>
        <end position="162"/>
    </location>
</feature>
<dbReference type="InterPro" id="IPR052337">
    <property type="entry name" value="SAT4-like"/>
</dbReference>
<evidence type="ECO:0000256" key="2">
    <source>
        <dbReference type="ARBA" id="ARBA00022692"/>
    </source>
</evidence>